<keyword evidence="2" id="KW-0560">Oxidoreductase</keyword>
<dbReference type="FunFam" id="3.40.50.720:FF:000356">
    <property type="entry name" value="Lambda-crystallin homolog"/>
    <property type="match status" value="1"/>
</dbReference>
<dbReference type="AlphaFoldDB" id="A0A6A4KDT8"/>
<dbReference type="OrthoDB" id="2021159at2759"/>
<dbReference type="InterPro" id="IPR006176">
    <property type="entry name" value="3-OHacyl-CoA_DH_NAD-bd"/>
</dbReference>
<evidence type="ECO:0000313" key="5">
    <source>
        <dbReference type="EMBL" id="KAF6210844.1"/>
    </source>
</evidence>
<keyword evidence="6" id="KW-1185">Reference proteome</keyword>
<dbReference type="Proteomes" id="UP000466442">
    <property type="component" value="Linkage Group LG5"/>
</dbReference>
<dbReference type="Gene3D" id="1.10.1040.10">
    <property type="entry name" value="N-(1-d-carboxylethyl)-l-norvaline Dehydrogenase, domain 2"/>
    <property type="match status" value="1"/>
</dbReference>
<dbReference type="InterPro" id="IPR006180">
    <property type="entry name" value="3-OHacyl-CoA_DH_CS"/>
</dbReference>
<evidence type="ECO:0000256" key="1">
    <source>
        <dbReference type="ARBA" id="ARBA00009463"/>
    </source>
</evidence>
<organism evidence="5 6">
    <name type="scientific">Apolygus lucorum</name>
    <name type="common">Small green plant bug</name>
    <name type="synonym">Lygocoris lucorum</name>
    <dbReference type="NCBI Taxonomy" id="248454"/>
    <lineage>
        <taxon>Eukaryota</taxon>
        <taxon>Metazoa</taxon>
        <taxon>Ecdysozoa</taxon>
        <taxon>Arthropoda</taxon>
        <taxon>Hexapoda</taxon>
        <taxon>Insecta</taxon>
        <taxon>Pterygota</taxon>
        <taxon>Neoptera</taxon>
        <taxon>Paraneoptera</taxon>
        <taxon>Hemiptera</taxon>
        <taxon>Heteroptera</taxon>
        <taxon>Panheteroptera</taxon>
        <taxon>Cimicomorpha</taxon>
        <taxon>Miridae</taxon>
        <taxon>Mirini</taxon>
        <taxon>Apolygus</taxon>
    </lineage>
</organism>
<proteinExistence type="inferred from homology"/>
<dbReference type="PANTHER" id="PTHR48075:SF1">
    <property type="entry name" value="LAMBDA-CRYSTALLIN HOMOLOG"/>
    <property type="match status" value="1"/>
</dbReference>
<dbReference type="GO" id="GO:0050104">
    <property type="term" value="F:L-gulonate 3-dehydrogenase activity"/>
    <property type="evidence" value="ECO:0007669"/>
    <property type="project" value="TreeGrafter"/>
</dbReference>
<dbReference type="SUPFAM" id="SSF51735">
    <property type="entry name" value="NAD(P)-binding Rossmann-fold domains"/>
    <property type="match status" value="1"/>
</dbReference>
<dbReference type="Pfam" id="PF00725">
    <property type="entry name" value="3HCDH"/>
    <property type="match status" value="1"/>
</dbReference>
<dbReference type="PROSITE" id="PS00067">
    <property type="entry name" value="3HCDH"/>
    <property type="match status" value="1"/>
</dbReference>
<dbReference type="InterPro" id="IPR008927">
    <property type="entry name" value="6-PGluconate_DH-like_C_sf"/>
</dbReference>
<evidence type="ECO:0000256" key="2">
    <source>
        <dbReference type="ARBA" id="ARBA00023002"/>
    </source>
</evidence>
<accession>A0A6A4KDT8</accession>
<dbReference type="EMBL" id="WIXP02000005">
    <property type="protein sequence ID" value="KAF6210844.1"/>
    <property type="molecule type" value="Genomic_DNA"/>
</dbReference>
<evidence type="ECO:0000259" key="3">
    <source>
        <dbReference type="Pfam" id="PF00725"/>
    </source>
</evidence>
<evidence type="ECO:0000259" key="4">
    <source>
        <dbReference type="Pfam" id="PF02737"/>
    </source>
</evidence>
<feature type="domain" description="3-hydroxyacyl-CoA dehydrogenase C-terminal" evidence="3">
    <location>
        <begin position="190"/>
        <end position="256"/>
    </location>
</feature>
<comment type="caution">
    <text evidence="5">The sequence shown here is derived from an EMBL/GenBank/DDBJ whole genome shotgun (WGS) entry which is preliminary data.</text>
</comment>
<dbReference type="GO" id="GO:0070403">
    <property type="term" value="F:NAD+ binding"/>
    <property type="evidence" value="ECO:0007669"/>
    <property type="project" value="InterPro"/>
</dbReference>
<dbReference type="Pfam" id="PF02737">
    <property type="entry name" value="3HCDH_N"/>
    <property type="match status" value="1"/>
</dbReference>
<dbReference type="GO" id="GO:0006631">
    <property type="term" value="P:fatty acid metabolic process"/>
    <property type="evidence" value="ECO:0007669"/>
    <property type="project" value="InterPro"/>
</dbReference>
<reference evidence="5" key="1">
    <citation type="journal article" date="2021" name="Mol. Ecol. Resour.">
        <title>Apolygus lucorum genome provides insights into omnivorousness and mesophyll feeding.</title>
        <authorList>
            <person name="Liu Y."/>
            <person name="Liu H."/>
            <person name="Wang H."/>
            <person name="Huang T."/>
            <person name="Liu B."/>
            <person name="Yang B."/>
            <person name="Yin L."/>
            <person name="Li B."/>
            <person name="Zhang Y."/>
            <person name="Zhang S."/>
            <person name="Jiang F."/>
            <person name="Zhang X."/>
            <person name="Ren Y."/>
            <person name="Wang B."/>
            <person name="Wang S."/>
            <person name="Lu Y."/>
            <person name="Wu K."/>
            <person name="Fan W."/>
            <person name="Wang G."/>
        </authorList>
    </citation>
    <scope>NUCLEOTIDE SEQUENCE</scope>
    <source>
        <strain evidence="5">12Hb</strain>
    </source>
</reference>
<name>A0A6A4KDT8_APOLU</name>
<dbReference type="PANTHER" id="PTHR48075">
    <property type="entry name" value="3-HYDROXYACYL-COA DEHYDROGENASE FAMILY PROTEIN"/>
    <property type="match status" value="1"/>
</dbReference>
<protein>
    <recommendedName>
        <fullName evidence="7">3-hydroxyacyl-CoA dehydrogenase NAD binding domain-containing protein</fullName>
    </recommendedName>
</protein>
<dbReference type="Gene3D" id="3.40.50.720">
    <property type="entry name" value="NAD(P)-binding Rossmann-like Domain"/>
    <property type="match status" value="1"/>
</dbReference>
<evidence type="ECO:0008006" key="7">
    <source>
        <dbReference type="Google" id="ProtNLM"/>
    </source>
</evidence>
<feature type="domain" description="3-hydroxyacyl-CoA dehydrogenase NAD binding" evidence="4">
    <location>
        <begin position="6"/>
        <end position="184"/>
    </location>
</feature>
<dbReference type="InterPro" id="IPR013328">
    <property type="entry name" value="6PGD_dom2"/>
</dbReference>
<evidence type="ECO:0000313" key="6">
    <source>
        <dbReference type="Proteomes" id="UP000466442"/>
    </source>
</evidence>
<gene>
    <name evidence="5" type="ORF">GE061_013955</name>
</gene>
<dbReference type="SUPFAM" id="SSF48179">
    <property type="entry name" value="6-phosphogluconate dehydrogenase C-terminal domain-like"/>
    <property type="match status" value="1"/>
</dbReference>
<sequence length="313" mass="34951">MTDKGKIGIVGSGLIGQSWAMLFASVGYSVSIFDILPEAVQKAKINIKAQLDDLEQKKLLRGTLNGKQQYEKINMTTSLEECAKGAIYIQECVPERLEFKKDVFSKLDKVVGPTTILASSTSTMMPSSFSEGLKNKKNVIVAHPVNPPYYVPLVEVVPAPWTDPSVPVATKKIMLEIGQCPVVLSREHPGFALNRIQYAIFVECWNLIKQGILSVEDVDKVMSEGLGMRYAFLGPMETAHLNAEGMEAYYNAYRETMWGVIQSFDPPEKFEGPTADSIVQQVTEKIPLDQLAQKRQWRDKCLTQLSILKNQMK</sequence>
<comment type="similarity">
    <text evidence="1">Belongs to the 3-hydroxyacyl-CoA dehydrogenase family.</text>
</comment>
<dbReference type="InterPro" id="IPR006108">
    <property type="entry name" value="3HC_DH_C"/>
</dbReference>
<dbReference type="InterPro" id="IPR036291">
    <property type="entry name" value="NAD(P)-bd_dom_sf"/>
</dbReference>